<dbReference type="OrthoDB" id="8481923at2"/>
<protein>
    <submittedName>
        <fullName evidence="1">Uncharacterized protein</fullName>
    </submittedName>
</protein>
<reference evidence="1 2" key="1">
    <citation type="submission" date="2015-07" db="EMBL/GenBank/DDBJ databases">
        <title>The draft genome sequence of Leadbetterella sp. JN14-9.</title>
        <authorList>
            <person name="Liu Y."/>
            <person name="Du J."/>
            <person name="Shao Z."/>
        </authorList>
    </citation>
    <scope>NUCLEOTIDE SEQUENCE [LARGE SCALE GENOMIC DNA]</scope>
    <source>
        <strain evidence="1 2">JN14-9</strain>
    </source>
</reference>
<dbReference type="SUPFAM" id="SSF48452">
    <property type="entry name" value="TPR-like"/>
    <property type="match status" value="1"/>
</dbReference>
<organism evidence="1 2">
    <name type="scientific">Jiulongibacter sediminis</name>
    <dbReference type="NCBI Taxonomy" id="1605367"/>
    <lineage>
        <taxon>Bacteria</taxon>
        <taxon>Pseudomonadati</taxon>
        <taxon>Bacteroidota</taxon>
        <taxon>Cytophagia</taxon>
        <taxon>Cytophagales</taxon>
        <taxon>Leadbetterellaceae</taxon>
        <taxon>Jiulongibacter</taxon>
    </lineage>
</organism>
<dbReference type="Proteomes" id="UP000050454">
    <property type="component" value="Unassembled WGS sequence"/>
</dbReference>
<dbReference type="PATRIC" id="fig|1605367.3.peg.656"/>
<evidence type="ECO:0000313" key="1">
    <source>
        <dbReference type="EMBL" id="KPM47316.1"/>
    </source>
</evidence>
<dbReference type="STRING" id="1605367.AFM12_16130"/>
<dbReference type="EMBL" id="LGTQ01000012">
    <property type="protein sequence ID" value="KPM47316.1"/>
    <property type="molecule type" value="Genomic_DNA"/>
</dbReference>
<name>A0A0N8H9G6_9BACT</name>
<sequence length="537" mass="60230">MKKVERILIVLIFFLSALKGLAQDVVEAMSHEKREGFIQKASELRASGNYTEAGTMLDSILVKNPEDAPILLFKGDLMLQANNFQKAIETYSKLLPLGFEPTTVRINLSYALFMNHKPGPALVEAKGAWEGEPTAKNAVVNYFNALLWNTKTREAGEFLESQKDLLDSADVLVLKARLESTSGNYMEGLVYYDSLCHSFPNKHYVKEYSDVLLAKGQAEKAILVFENNNGLFSEKELNAFNSKIKNREKVSAGTRFSLFNDIGGNVRHSGEFWFQLPEAKTYQLRGSAGRSNLSSIYGGNVQTNFVHGQLKENWGRGITGETDIHFLQIKPGTGASYGGLTGRQSFKYQRHDRRMLSLFYSKDVLNFTPSLYEQNITSANLGYITHIMTGAKTGIYSQGSRGSYSDDNKKVEVFASLYHLFSMFPVFKTGLNYSYLHFSQQKELYFSPDRYSNSEIFADLSGNLPVKFPLKLAVQGGFGFQQIEENKPESATRYQAELSTSFKSLVASLKYQTSNVAAGTGSGYKFNWFTLNLAYSW</sequence>
<accession>A0A0N8H9G6</accession>
<evidence type="ECO:0000313" key="2">
    <source>
        <dbReference type="Proteomes" id="UP000050454"/>
    </source>
</evidence>
<gene>
    <name evidence="1" type="ORF">AFM12_16130</name>
</gene>
<proteinExistence type="predicted"/>
<dbReference type="Pfam" id="PF14559">
    <property type="entry name" value="TPR_19"/>
    <property type="match status" value="1"/>
</dbReference>
<keyword evidence="2" id="KW-1185">Reference proteome</keyword>
<dbReference type="AlphaFoldDB" id="A0A0N8H9G6"/>
<comment type="caution">
    <text evidence="1">The sequence shown here is derived from an EMBL/GenBank/DDBJ whole genome shotgun (WGS) entry which is preliminary data.</text>
</comment>
<dbReference type="InterPro" id="IPR011990">
    <property type="entry name" value="TPR-like_helical_dom_sf"/>
</dbReference>
<dbReference type="RefSeq" id="WP_055150217.1">
    <property type="nucleotide sequence ID" value="NZ_JXSZ01000012.1"/>
</dbReference>
<dbReference type="Gene3D" id="1.25.40.10">
    <property type="entry name" value="Tetratricopeptide repeat domain"/>
    <property type="match status" value="1"/>
</dbReference>